<feature type="region of interest" description="Disordered" evidence="1">
    <location>
        <begin position="1"/>
        <end position="33"/>
    </location>
</feature>
<feature type="compositionally biased region" description="Basic and acidic residues" evidence="1">
    <location>
        <begin position="179"/>
        <end position="194"/>
    </location>
</feature>
<accession>A0A9P7Q5D5</accession>
<keyword evidence="3" id="KW-1185">Reference proteome</keyword>
<dbReference type="Proteomes" id="UP000732380">
    <property type="component" value="Unassembled WGS sequence"/>
</dbReference>
<sequence length="244" mass="26349">MTFYQLSPRESLEDPSGVEQLDPSSPPSTGSPPVLYYSDAFGNLFATIPTIPGPTGDYPSLNLNQPQPQCLMPLLNPKVSPLESHGGYAADMWTSMDAYSYDAVSPASASPTTFEHGSQVLSPSLNNAHLPPQAIPAGRQPSSVGYTDARVSFSPRIVGNPGDDSRGPQEHPSLPRPLNDQRQHQHHDHDHDHTPPYMTPQAIKARELILKCDFPKDRSPQPAVAGPDTSNIAMGNDTHTSGRN</sequence>
<reference evidence="2 3" key="1">
    <citation type="journal article" date="2020" name="bioRxiv">
        <title>Whole genome comparisons of ergot fungi reveals the divergence and evolution of species within the genus Claviceps are the result of varying mechanisms driving genome evolution and host range expansion.</title>
        <authorList>
            <person name="Wyka S.A."/>
            <person name="Mondo S.J."/>
            <person name="Liu M."/>
            <person name="Dettman J."/>
            <person name="Nalam V."/>
            <person name="Broders K.D."/>
        </authorList>
    </citation>
    <scope>NUCLEOTIDE SEQUENCE [LARGE SCALE GENOMIC DNA]</scope>
    <source>
        <strain evidence="2 3">LM576</strain>
    </source>
</reference>
<comment type="caution">
    <text evidence="2">The sequence shown here is derived from an EMBL/GenBank/DDBJ whole genome shotgun (WGS) entry which is preliminary data.</text>
</comment>
<feature type="region of interest" description="Disordered" evidence="1">
    <location>
        <begin position="105"/>
        <end position="198"/>
    </location>
</feature>
<gene>
    <name evidence="2" type="ORF">E4U13_007862</name>
</gene>
<proteinExistence type="predicted"/>
<dbReference type="AlphaFoldDB" id="A0A9P7Q5D5"/>
<organism evidence="2 3">
    <name type="scientific">Claviceps humidiphila</name>
    <dbReference type="NCBI Taxonomy" id="1294629"/>
    <lineage>
        <taxon>Eukaryota</taxon>
        <taxon>Fungi</taxon>
        <taxon>Dikarya</taxon>
        <taxon>Ascomycota</taxon>
        <taxon>Pezizomycotina</taxon>
        <taxon>Sordariomycetes</taxon>
        <taxon>Hypocreomycetidae</taxon>
        <taxon>Hypocreales</taxon>
        <taxon>Clavicipitaceae</taxon>
        <taxon>Claviceps</taxon>
    </lineage>
</organism>
<evidence type="ECO:0000313" key="2">
    <source>
        <dbReference type="EMBL" id="KAG6119292.1"/>
    </source>
</evidence>
<name>A0A9P7Q5D5_9HYPO</name>
<feature type="compositionally biased region" description="Polar residues" evidence="1">
    <location>
        <begin position="228"/>
        <end position="244"/>
    </location>
</feature>
<evidence type="ECO:0000256" key="1">
    <source>
        <dbReference type="SAM" id="MobiDB-lite"/>
    </source>
</evidence>
<dbReference type="EMBL" id="SRQM01000082">
    <property type="protein sequence ID" value="KAG6119292.1"/>
    <property type="molecule type" value="Genomic_DNA"/>
</dbReference>
<feature type="region of interest" description="Disordered" evidence="1">
    <location>
        <begin position="211"/>
        <end position="244"/>
    </location>
</feature>
<feature type="compositionally biased region" description="Polar residues" evidence="1">
    <location>
        <begin position="107"/>
        <end position="127"/>
    </location>
</feature>
<protein>
    <submittedName>
        <fullName evidence="2">Uncharacterized protein</fullName>
    </submittedName>
</protein>
<evidence type="ECO:0000313" key="3">
    <source>
        <dbReference type="Proteomes" id="UP000732380"/>
    </source>
</evidence>